<dbReference type="Gene3D" id="3.20.20.370">
    <property type="entry name" value="Glycoside hydrolase/deacetylase"/>
    <property type="match status" value="1"/>
</dbReference>
<dbReference type="PROSITE" id="PS51677">
    <property type="entry name" value="NODB"/>
    <property type="match status" value="1"/>
</dbReference>
<dbReference type="Pfam" id="PF01522">
    <property type="entry name" value="Polysacc_deac_1"/>
    <property type="match status" value="1"/>
</dbReference>
<name>A0A1T4LX46_9BACT</name>
<keyword evidence="3" id="KW-1185">Reference proteome</keyword>
<dbReference type="Proteomes" id="UP000190102">
    <property type="component" value="Unassembled WGS sequence"/>
</dbReference>
<dbReference type="InterPro" id="IPR002509">
    <property type="entry name" value="NODB_dom"/>
</dbReference>
<evidence type="ECO:0000313" key="2">
    <source>
        <dbReference type="EMBL" id="SJZ59320.1"/>
    </source>
</evidence>
<dbReference type="InterPro" id="IPR011330">
    <property type="entry name" value="Glyco_hydro/deAcase_b/a-brl"/>
</dbReference>
<accession>A0A1T4LX46</accession>
<evidence type="ECO:0000313" key="3">
    <source>
        <dbReference type="Proteomes" id="UP000190102"/>
    </source>
</evidence>
<evidence type="ECO:0000259" key="1">
    <source>
        <dbReference type="PROSITE" id="PS51677"/>
    </source>
</evidence>
<protein>
    <submittedName>
        <fullName evidence="2">Peptidoglycan/xylan/chitin deacetylase, PgdA/CDA1 family</fullName>
    </submittedName>
</protein>
<proteinExistence type="predicted"/>
<feature type="domain" description="NodB homology" evidence="1">
    <location>
        <begin position="4"/>
        <end position="263"/>
    </location>
</feature>
<reference evidence="3" key="1">
    <citation type="submission" date="2017-02" db="EMBL/GenBank/DDBJ databases">
        <authorList>
            <person name="Varghese N."/>
            <person name="Submissions S."/>
        </authorList>
    </citation>
    <scope>NUCLEOTIDE SEQUENCE [LARGE SCALE GENOMIC DNA]</scope>
    <source>
        <strain evidence="3">ATCC BAA-34</strain>
    </source>
</reference>
<gene>
    <name evidence="2" type="ORF">SAMN02745119_01055</name>
</gene>
<dbReference type="GO" id="GO:0016810">
    <property type="term" value="F:hydrolase activity, acting on carbon-nitrogen (but not peptide) bonds"/>
    <property type="evidence" value="ECO:0007669"/>
    <property type="project" value="InterPro"/>
</dbReference>
<dbReference type="SUPFAM" id="SSF88713">
    <property type="entry name" value="Glycoside hydrolase/deacetylase"/>
    <property type="match status" value="1"/>
</dbReference>
<organism evidence="2 3">
    <name type="scientific">Trichlorobacter thiogenes</name>
    <dbReference type="NCBI Taxonomy" id="115783"/>
    <lineage>
        <taxon>Bacteria</taxon>
        <taxon>Pseudomonadati</taxon>
        <taxon>Thermodesulfobacteriota</taxon>
        <taxon>Desulfuromonadia</taxon>
        <taxon>Geobacterales</taxon>
        <taxon>Geobacteraceae</taxon>
        <taxon>Trichlorobacter</taxon>
    </lineage>
</organism>
<dbReference type="AlphaFoldDB" id="A0A1T4LX46"/>
<dbReference type="OrthoDB" id="9784220at2"/>
<sequence length="301" mass="33057">MPQPVVALKIDVDTYVGTRDGVPVLLDLLARYNAKGTFYFCLGPDHTGRALRRIFTHKGFLQKALRSGAPSAYGIKTMLYGVLLPGPVIYQKCGNIMRQTEQQGHEVGIHAWDHANWHDFLLKSDLSFVKSELGQAAKGFKQVFDRLTTTTAAPGWTVSPDSLALQDQMELSYCSDCRGTLPFYPVINGQRFNTLQIPTTLPTADELLGRDGLTPDDLPDYYLKQLKPGLNVLTVHTELEGGVIRNSFSRLLELLAQNNIPCISLAEARAQIVDAPACQLAMGMIEGRSLPVALQGDEVTA</sequence>
<dbReference type="RefSeq" id="WP_078789328.1">
    <property type="nucleotide sequence ID" value="NZ_FUWR01000004.1"/>
</dbReference>
<dbReference type="EMBL" id="FUWR01000004">
    <property type="protein sequence ID" value="SJZ59320.1"/>
    <property type="molecule type" value="Genomic_DNA"/>
</dbReference>
<dbReference type="GO" id="GO:0005975">
    <property type="term" value="P:carbohydrate metabolic process"/>
    <property type="evidence" value="ECO:0007669"/>
    <property type="project" value="InterPro"/>
</dbReference>
<dbReference type="STRING" id="115783.SAMN02745119_01055"/>